<dbReference type="InterPro" id="IPR036259">
    <property type="entry name" value="MFS_trans_sf"/>
</dbReference>
<feature type="transmembrane region" description="Helical" evidence="6">
    <location>
        <begin position="65"/>
        <end position="87"/>
    </location>
</feature>
<dbReference type="GO" id="GO:0016020">
    <property type="term" value="C:membrane"/>
    <property type="evidence" value="ECO:0007669"/>
    <property type="project" value="UniProtKB-SubCell"/>
</dbReference>
<evidence type="ECO:0000313" key="8">
    <source>
        <dbReference type="EMBL" id="KAJ7378251.1"/>
    </source>
</evidence>
<keyword evidence="5 6" id="KW-0472">Membrane</keyword>
<dbReference type="InterPro" id="IPR024989">
    <property type="entry name" value="MFS_assoc_dom"/>
</dbReference>
<dbReference type="PANTHER" id="PTHR16172:SF2">
    <property type="entry name" value="MAJOR FACILITATOR SUPERFAMILY DOMAIN-CONTAINING PROTEIN 6"/>
    <property type="match status" value="1"/>
</dbReference>
<dbReference type="SUPFAM" id="SSF103473">
    <property type="entry name" value="MFS general substrate transporter"/>
    <property type="match status" value="1"/>
</dbReference>
<feature type="transmembrane region" description="Helical" evidence="6">
    <location>
        <begin position="39"/>
        <end position="59"/>
    </location>
</feature>
<dbReference type="Gene3D" id="1.20.1250.20">
    <property type="entry name" value="MFS general substrate transporter like domains"/>
    <property type="match status" value="1"/>
</dbReference>
<feature type="domain" description="Major facilitator superfamily associated" evidence="7">
    <location>
        <begin position="35"/>
        <end position="122"/>
    </location>
</feature>
<dbReference type="Proteomes" id="UP001163046">
    <property type="component" value="Unassembled WGS sequence"/>
</dbReference>
<protein>
    <recommendedName>
        <fullName evidence="7">Major facilitator superfamily associated domain-containing protein</fullName>
    </recommendedName>
</protein>
<keyword evidence="9" id="KW-1185">Reference proteome</keyword>
<dbReference type="PANTHER" id="PTHR16172">
    <property type="entry name" value="MAJOR FACILITATOR SUPERFAMILY DOMAIN-CONTAINING PROTEIN 6-LIKE"/>
    <property type="match status" value="1"/>
</dbReference>
<organism evidence="8 9">
    <name type="scientific">Desmophyllum pertusum</name>
    <dbReference type="NCBI Taxonomy" id="174260"/>
    <lineage>
        <taxon>Eukaryota</taxon>
        <taxon>Metazoa</taxon>
        <taxon>Cnidaria</taxon>
        <taxon>Anthozoa</taxon>
        <taxon>Hexacorallia</taxon>
        <taxon>Scleractinia</taxon>
        <taxon>Caryophylliina</taxon>
        <taxon>Caryophylliidae</taxon>
        <taxon>Desmophyllum</taxon>
    </lineage>
</organism>
<dbReference type="AlphaFoldDB" id="A0A9X0CWL4"/>
<evidence type="ECO:0000256" key="4">
    <source>
        <dbReference type="ARBA" id="ARBA00022989"/>
    </source>
</evidence>
<dbReference type="InterPro" id="IPR051717">
    <property type="entry name" value="MFS_MFSD6"/>
</dbReference>
<proteinExistence type="inferred from homology"/>
<evidence type="ECO:0000256" key="1">
    <source>
        <dbReference type="ARBA" id="ARBA00004141"/>
    </source>
</evidence>
<comment type="subcellular location">
    <subcellularLocation>
        <location evidence="1">Membrane</location>
        <topology evidence="1">Multi-pass membrane protein</topology>
    </subcellularLocation>
</comment>
<gene>
    <name evidence="8" type="ORF">OS493_024200</name>
</gene>
<comment type="similarity">
    <text evidence="2">Belongs to the major facilitator superfamily. MFSD6 family.</text>
</comment>
<evidence type="ECO:0000256" key="5">
    <source>
        <dbReference type="ARBA" id="ARBA00023136"/>
    </source>
</evidence>
<evidence type="ECO:0000256" key="2">
    <source>
        <dbReference type="ARBA" id="ARBA00005241"/>
    </source>
</evidence>
<dbReference type="Pfam" id="PF12832">
    <property type="entry name" value="MFS_1_like"/>
    <property type="match status" value="1"/>
</dbReference>
<reference evidence="8" key="1">
    <citation type="submission" date="2023-01" db="EMBL/GenBank/DDBJ databases">
        <title>Genome assembly of the deep-sea coral Lophelia pertusa.</title>
        <authorList>
            <person name="Herrera S."/>
            <person name="Cordes E."/>
        </authorList>
    </citation>
    <scope>NUCLEOTIDE SEQUENCE</scope>
    <source>
        <strain evidence="8">USNM1676648</strain>
        <tissue evidence="8">Polyp</tissue>
    </source>
</reference>
<keyword evidence="4 6" id="KW-1133">Transmembrane helix</keyword>
<evidence type="ECO:0000256" key="6">
    <source>
        <dbReference type="SAM" id="Phobius"/>
    </source>
</evidence>
<evidence type="ECO:0000313" key="9">
    <source>
        <dbReference type="Proteomes" id="UP001163046"/>
    </source>
</evidence>
<sequence length="213" mass="24273">MEAEKPYKRTSSGEMKEKSSFLERFKIFGCTVDLFHYKVLFFASYGAFGCLMTFIPLYFKQLGLSAAQTGILVGLRPLCQAIGAPFWGILADKYKRRKAILLLGAAAWLIKNMLILVVRPSHQVCVATVGNGSHIVKMDSMVDSQENVDIKQYFTHCFSIHTGSTQTKIFNSSGQWRALGYILYPSCPRPCWRVDWFDSSPTFRWMHCGFPRR</sequence>
<evidence type="ECO:0000259" key="7">
    <source>
        <dbReference type="Pfam" id="PF12832"/>
    </source>
</evidence>
<dbReference type="OrthoDB" id="5989317at2759"/>
<keyword evidence="3 6" id="KW-0812">Transmembrane</keyword>
<name>A0A9X0CWL4_9CNID</name>
<dbReference type="EMBL" id="MU826368">
    <property type="protein sequence ID" value="KAJ7378251.1"/>
    <property type="molecule type" value="Genomic_DNA"/>
</dbReference>
<comment type="caution">
    <text evidence="8">The sequence shown here is derived from an EMBL/GenBank/DDBJ whole genome shotgun (WGS) entry which is preliminary data.</text>
</comment>
<accession>A0A9X0CWL4</accession>
<evidence type="ECO:0000256" key="3">
    <source>
        <dbReference type="ARBA" id="ARBA00022692"/>
    </source>
</evidence>